<dbReference type="Gene3D" id="3.30.1520.10">
    <property type="entry name" value="Phox-like domain"/>
    <property type="match status" value="1"/>
</dbReference>
<reference evidence="2" key="2">
    <citation type="journal article" date="2022" name="Hortic Res">
        <title>The genome of Dioscorea zingiberensis sheds light on the biosynthesis, origin and evolution of the medicinally important diosgenin saponins.</title>
        <authorList>
            <person name="Li Y."/>
            <person name="Tan C."/>
            <person name="Li Z."/>
            <person name="Guo J."/>
            <person name="Li S."/>
            <person name="Chen X."/>
            <person name="Wang C."/>
            <person name="Dai X."/>
            <person name="Yang H."/>
            <person name="Song W."/>
            <person name="Hou L."/>
            <person name="Xu J."/>
            <person name="Tong Z."/>
            <person name="Xu A."/>
            <person name="Yuan X."/>
            <person name="Wang W."/>
            <person name="Yang Q."/>
            <person name="Chen L."/>
            <person name="Sun Z."/>
            <person name="Wang K."/>
            <person name="Pan B."/>
            <person name="Chen J."/>
            <person name="Bao Y."/>
            <person name="Liu F."/>
            <person name="Qi X."/>
            <person name="Gang D.R."/>
            <person name="Wen J."/>
            <person name="Li J."/>
        </authorList>
    </citation>
    <scope>NUCLEOTIDE SEQUENCE</scope>
    <source>
        <strain evidence="2">Dzin_1.0</strain>
    </source>
</reference>
<dbReference type="GO" id="GO:0035091">
    <property type="term" value="F:phosphatidylinositol binding"/>
    <property type="evidence" value="ECO:0007669"/>
    <property type="project" value="InterPro"/>
</dbReference>
<keyword evidence="3" id="KW-1185">Reference proteome</keyword>
<dbReference type="AlphaFoldDB" id="A0A9D5CD59"/>
<name>A0A9D5CD59_9LILI</name>
<comment type="caution">
    <text evidence="2">The sequence shown here is derived from an EMBL/GenBank/DDBJ whole genome shotgun (WGS) entry which is preliminary data.</text>
</comment>
<proteinExistence type="predicted"/>
<evidence type="ECO:0000313" key="2">
    <source>
        <dbReference type="EMBL" id="KAJ0971046.1"/>
    </source>
</evidence>
<evidence type="ECO:0000313" key="3">
    <source>
        <dbReference type="Proteomes" id="UP001085076"/>
    </source>
</evidence>
<dbReference type="EMBL" id="JAGGNH010000005">
    <property type="protein sequence ID" value="KAJ0971046.1"/>
    <property type="molecule type" value="Genomic_DNA"/>
</dbReference>
<accession>A0A9D5CD59</accession>
<dbReference type="GO" id="GO:0031410">
    <property type="term" value="C:cytoplasmic vesicle"/>
    <property type="evidence" value="ECO:0007669"/>
    <property type="project" value="UniProtKB-ARBA"/>
</dbReference>
<dbReference type="SUPFAM" id="SSF64268">
    <property type="entry name" value="PX domain"/>
    <property type="match status" value="1"/>
</dbReference>
<reference evidence="2" key="1">
    <citation type="submission" date="2021-03" db="EMBL/GenBank/DDBJ databases">
        <authorList>
            <person name="Li Z."/>
            <person name="Yang C."/>
        </authorList>
    </citation>
    <scope>NUCLEOTIDE SEQUENCE</scope>
    <source>
        <strain evidence="2">Dzin_1.0</strain>
        <tissue evidence="2">Leaf</tissue>
    </source>
</reference>
<sequence length="126" mass="14568">METLFWRTPAWIAYSEENDFVHEKIAILRYSDFVWLRGRLAEKFKGIFIPSLLKKSTVDIIDEICKDNDSIFEVIDIDLNELESCGYNEEDGCVPQEVDTQQFEDGHETAAQDGQELAMSPQSRDE</sequence>
<organism evidence="2 3">
    <name type="scientific">Dioscorea zingiberensis</name>
    <dbReference type="NCBI Taxonomy" id="325984"/>
    <lineage>
        <taxon>Eukaryota</taxon>
        <taxon>Viridiplantae</taxon>
        <taxon>Streptophyta</taxon>
        <taxon>Embryophyta</taxon>
        <taxon>Tracheophyta</taxon>
        <taxon>Spermatophyta</taxon>
        <taxon>Magnoliopsida</taxon>
        <taxon>Liliopsida</taxon>
        <taxon>Dioscoreales</taxon>
        <taxon>Dioscoreaceae</taxon>
        <taxon>Dioscorea</taxon>
    </lineage>
</organism>
<protein>
    <submittedName>
        <fullName evidence="2">Uncharacterized protein</fullName>
    </submittedName>
</protein>
<dbReference type="OrthoDB" id="5227681at2759"/>
<evidence type="ECO:0000256" key="1">
    <source>
        <dbReference type="SAM" id="MobiDB-lite"/>
    </source>
</evidence>
<feature type="region of interest" description="Disordered" evidence="1">
    <location>
        <begin position="100"/>
        <end position="126"/>
    </location>
</feature>
<dbReference type="Proteomes" id="UP001085076">
    <property type="component" value="Miscellaneous, Linkage group lg05"/>
</dbReference>
<gene>
    <name evidence="2" type="ORF">J5N97_019005</name>
</gene>
<dbReference type="InterPro" id="IPR036871">
    <property type="entry name" value="PX_dom_sf"/>
</dbReference>